<organism evidence="1 2">
    <name type="scientific">Phytohabitans flavus</name>
    <dbReference type="NCBI Taxonomy" id="1076124"/>
    <lineage>
        <taxon>Bacteria</taxon>
        <taxon>Bacillati</taxon>
        <taxon>Actinomycetota</taxon>
        <taxon>Actinomycetes</taxon>
        <taxon>Micromonosporales</taxon>
        <taxon>Micromonosporaceae</taxon>
    </lineage>
</organism>
<reference evidence="1 2" key="1">
    <citation type="submission" date="2020-03" db="EMBL/GenBank/DDBJ databases">
        <title>Whole genome shotgun sequence of Phytohabitans flavus NBRC 107702.</title>
        <authorList>
            <person name="Komaki H."/>
            <person name="Tamura T."/>
        </authorList>
    </citation>
    <scope>NUCLEOTIDE SEQUENCE [LARGE SCALE GENOMIC DNA]</scope>
    <source>
        <strain evidence="1 2">NBRC 107702</strain>
    </source>
</reference>
<gene>
    <name evidence="1" type="ORF">Pflav_046060</name>
</gene>
<keyword evidence="2" id="KW-1185">Reference proteome</keyword>
<proteinExistence type="predicted"/>
<reference evidence="1 2" key="2">
    <citation type="submission" date="2020-03" db="EMBL/GenBank/DDBJ databases">
        <authorList>
            <person name="Ichikawa N."/>
            <person name="Kimura A."/>
            <person name="Kitahashi Y."/>
            <person name="Uohara A."/>
        </authorList>
    </citation>
    <scope>NUCLEOTIDE SEQUENCE [LARGE SCALE GENOMIC DNA]</scope>
    <source>
        <strain evidence="1 2">NBRC 107702</strain>
    </source>
</reference>
<accession>A0A6F8XWI4</accession>
<dbReference type="AlphaFoldDB" id="A0A6F8XWI4"/>
<sequence length="73" mass="7413">MTPSSLKNEPVGPPSGSVASRIAVAAAARGGRPWSAHAAIPLTDAPHVTTVLAWPPHTRSRAVAGLVRTAAQL</sequence>
<protein>
    <submittedName>
        <fullName evidence="1">Uncharacterized protein</fullName>
    </submittedName>
</protein>
<evidence type="ECO:0000313" key="1">
    <source>
        <dbReference type="EMBL" id="BCB78196.1"/>
    </source>
</evidence>
<dbReference type="KEGG" id="pfla:Pflav_046060"/>
<name>A0A6F8XWI4_9ACTN</name>
<dbReference type="Proteomes" id="UP000502508">
    <property type="component" value="Chromosome"/>
</dbReference>
<evidence type="ECO:0000313" key="2">
    <source>
        <dbReference type="Proteomes" id="UP000502508"/>
    </source>
</evidence>
<dbReference type="EMBL" id="AP022870">
    <property type="protein sequence ID" value="BCB78196.1"/>
    <property type="molecule type" value="Genomic_DNA"/>
</dbReference>